<dbReference type="EMBL" id="JANBUO010002900">
    <property type="protein sequence ID" value="KAJ2793446.1"/>
    <property type="molecule type" value="Genomic_DNA"/>
</dbReference>
<name>A0A9W8LR34_9FUNG</name>
<keyword evidence="3" id="KW-1185">Reference proteome</keyword>
<evidence type="ECO:0000256" key="1">
    <source>
        <dbReference type="SAM" id="MobiDB-lite"/>
    </source>
</evidence>
<organism evidence="2 3">
    <name type="scientific">Coemansia guatemalensis</name>
    <dbReference type="NCBI Taxonomy" id="2761395"/>
    <lineage>
        <taxon>Eukaryota</taxon>
        <taxon>Fungi</taxon>
        <taxon>Fungi incertae sedis</taxon>
        <taxon>Zoopagomycota</taxon>
        <taxon>Kickxellomycotina</taxon>
        <taxon>Kickxellomycetes</taxon>
        <taxon>Kickxellales</taxon>
        <taxon>Kickxellaceae</taxon>
        <taxon>Coemansia</taxon>
    </lineage>
</organism>
<feature type="region of interest" description="Disordered" evidence="1">
    <location>
        <begin position="412"/>
        <end position="506"/>
    </location>
</feature>
<accession>A0A9W8LR34</accession>
<protein>
    <submittedName>
        <fullName evidence="2">Uncharacterized protein</fullName>
    </submittedName>
</protein>
<dbReference type="AlphaFoldDB" id="A0A9W8LR34"/>
<dbReference type="OrthoDB" id="162894at2759"/>
<feature type="compositionally biased region" description="Polar residues" evidence="1">
    <location>
        <begin position="330"/>
        <end position="347"/>
    </location>
</feature>
<reference evidence="2" key="1">
    <citation type="submission" date="2022-07" db="EMBL/GenBank/DDBJ databases">
        <title>Phylogenomic reconstructions and comparative analyses of Kickxellomycotina fungi.</title>
        <authorList>
            <person name="Reynolds N.K."/>
            <person name="Stajich J.E."/>
            <person name="Barry K."/>
            <person name="Grigoriev I.V."/>
            <person name="Crous P."/>
            <person name="Smith M.E."/>
        </authorList>
    </citation>
    <scope>NUCLEOTIDE SEQUENCE</scope>
    <source>
        <strain evidence="2">NRRL 1565</strain>
    </source>
</reference>
<gene>
    <name evidence="2" type="ORF">H4R20_006537</name>
</gene>
<feature type="compositionally biased region" description="Polar residues" evidence="1">
    <location>
        <begin position="464"/>
        <end position="484"/>
    </location>
</feature>
<feature type="compositionally biased region" description="Polar residues" evidence="1">
    <location>
        <begin position="167"/>
        <end position="178"/>
    </location>
</feature>
<feature type="compositionally biased region" description="Polar residues" evidence="1">
    <location>
        <begin position="421"/>
        <end position="434"/>
    </location>
</feature>
<sequence length="506" mass="53417">MKRADGGSNEFRRRVIDLACLIRASSVSELSNDGLTRSITEQLYGLLTEQRTRFPADANIGALILDVLYQFSAVSQTVSQLGMSLGVPAAPRSGISGDASPAVSQFPSPQLAPELSLVRSVAGTLPPLASTLASQGDISGRHVASRSLGQRDTEDGSGLMYGEFADTPQSSIGRARSVNSTTMSDIAGELNDYSIGRTASNGSQLQRPVHGGGTDTRGRPSDSLSYVSSPRLMPATEYSSTTSLPSLIASVHGSTGHAFGASAGRLGMTGTLTPTSIHPLPSVHQRQRFYLPLPTASQPGRPSADAPDAETDVSSRPSLDDANLRPSLDRQPSQLSISSDLAESSTPSRKKIARASLQAQPLYSALDRTREASGSAMQKSITRPATMYIPKSGFSWVRRVSDSTTRQERLAHLLGEDAEFSDSTPTSPVGTPSRPSLEAGDDSLTPKHHTQGLVTIPEAKHSTDTLATNRDVSALARQTASVPTPSAGPILDRRILSENHASVSRP</sequence>
<feature type="region of interest" description="Disordered" evidence="1">
    <location>
        <begin position="194"/>
        <end position="228"/>
    </location>
</feature>
<evidence type="ECO:0000313" key="2">
    <source>
        <dbReference type="EMBL" id="KAJ2793446.1"/>
    </source>
</evidence>
<dbReference type="Proteomes" id="UP001140094">
    <property type="component" value="Unassembled WGS sequence"/>
</dbReference>
<feature type="non-terminal residue" evidence="2">
    <location>
        <position position="506"/>
    </location>
</feature>
<proteinExistence type="predicted"/>
<feature type="region of interest" description="Disordered" evidence="1">
    <location>
        <begin position="143"/>
        <end position="178"/>
    </location>
</feature>
<feature type="region of interest" description="Disordered" evidence="1">
    <location>
        <begin position="293"/>
        <end position="355"/>
    </location>
</feature>
<evidence type="ECO:0000313" key="3">
    <source>
        <dbReference type="Proteomes" id="UP001140094"/>
    </source>
</evidence>
<feature type="compositionally biased region" description="Polar residues" evidence="1">
    <location>
        <begin position="197"/>
        <end position="206"/>
    </location>
</feature>
<comment type="caution">
    <text evidence="2">The sequence shown here is derived from an EMBL/GenBank/DDBJ whole genome shotgun (WGS) entry which is preliminary data.</text>
</comment>